<comment type="function">
    <text evidence="4">Part of the outer membrane protein assembly complex, which is involved in assembly and insertion of beta-barrel proteins into the outer membrane.</text>
</comment>
<dbReference type="SUPFAM" id="SSF50998">
    <property type="entry name" value="Quinoprotein alcohol dehydrogenase-like"/>
    <property type="match status" value="1"/>
</dbReference>
<keyword evidence="5" id="KW-1133">Transmembrane helix</keyword>
<evidence type="ECO:0000256" key="1">
    <source>
        <dbReference type="ARBA" id="ARBA00022729"/>
    </source>
</evidence>
<dbReference type="NCBIfam" id="TIGR03300">
    <property type="entry name" value="assembly_YfgL"/>
    <property type="match status" value="1"/>
</dbReference>
<dbReference type="HAMAP" id="MF_00923">
    <property type="entry name" value="OM_assembly_BamB"/>
    <property type="match status" value="1"/>
</dbReference>
<dbReference type="GO" id="GO:0051205">
    <property type="term" value="P:protein insertion into membrane"/>
    <property type="evidence" value="ECO:0007669"/>
    <property type="project" value="UniProtKB-UniRule"/>
</dbReference>
<evidence type="ECO:0000256" key="4">
    <source>
        <dbReference type="HAMAP-Rule" id="MF_00923"/>
    </source>
</evidence>
<evidence type="ECO:0000256" key="3">
    <source>
        <dbReference type="ARBA" id="ARBA00023237"/>
    </source>
</evidence>
<dbReference type="GO" id="GO:0043165">
    <property type="term" value="P:Gram-negative-bacterium-type cell outer membrane assembly"/>
    <property type="evidence" value="ECO:0007669"/>
    <property type="project" value="UniProtKB-UniRule"/>
</dbReference>
<reference evidence="8" key="1">
    <citation type="submission" date="2019-02" db="EMBL/GenBank/DDBJ databases">
        <authorList>
            <person name="Gruber-Vodicka R. H."/>
            <person name="Seah K. B. B."/>
        </authorList>
    </citation>
    <scope>NUCLEOTIDE SEQUENCE</scope>
    <source>
        <strain evidence="7">BECK_DK161</strain>
        <strain evidence="8">BECK_DK47</strain>
    </source>
</reference>
<evidence type="ECO:0000313" key="7">
    <source>
        <dbReference type="EMBL" id="VFJ44697.1"/>
    </source>
</evidence>
<dbReference type="Pfam" id="PF13360">
    <property type="entry name" value="PQQ_2"/>
    <property type="match status" value="2"/>
</dbReference>
<evidence type="ECO:0000256" key="2">
    <source>
        <dbReference type="ARBA" id="ARBA00023136"/>
    </source>
</evidence>
<dbReference type="InterPro" id="IPR002372">
    <property type="entry name" value="PQQ_rpt_dom"/>
</dbReference>
<comment type="subunit">
    <text evidence="4">Part of the Bam complex.</text>
</comment>
<dbReference type="PANTHER" id="PTHR34512:SF30">
    <property type="entry name" value="OUTER MEMBRANE PROTEIN ASSEMBLY FACTOR BAMB"/>
    <property type="match status" value="1"/>
</dbReference>
<comment type="subcellular location">
    <subcellularLocation>
        <location evidence="4">Cell outer membrane</location>
    </subcellularLocation>
</comment>
<dbReference type="GO" id="GO:0009279">
    <property type="term" value="C:cell outer membrane"/>
    <property type="evidence" value="ECO:0007669"/>
    <property type="project" value="UniProtKB-SubCell"/>
</dbReference>
<dbReference type="SMART" id="SM00564">
    <property type="entry name" value="PQQ"/>
    <property type="match status" value="7"/>
</dbReference>
<dbReference type="AlphaFoldDB" id="A0A450S010"/>
<feature type="domain" description="Pyrrolo-quinoline quinone repeat" evidence="6">
    <location>
        <begin position="335"/>
        <end position="403"/>
    </location>
</feature>
<keyword evidence="1 4" id="KW-0732">Signal</keyword>
<organism evidence="8">
    <name type="scientific">Candidatus Kentrum sp. DK</name>
    <dbReference type="NCBI Taxonomy" id="2126562"/>
    <lineage>
        <taxon>Bacteria</taxon>
        <taxon>Pseudomonadati</taxon>
        <taxon>Pseudomonadota</taxon>
        <taxon>Gammaproteobacteria</taxon>
        <taxon>Candidatus Kentrum</taxon>
    </lineage>
</organism>
<sequence>MQYLQPDKNRKIPALIPSWLPLMGLIVLLVSSTGCGSLRFWEDEDKATPPAELTKIDQTVRIKEIWKRDVGVGAEDFRIALTPVVQGERLFVAAPDGKVHAYDAKTGKPLWETDADVAITGGPGAGAGIVLVGSRDGEVVALTQGDGKILWKARVSSEVLTAPRAKDDVAVARTLDGKLFGLDRETGRRKWLYERSVPVLSLRGTGAPAIAGPLVIAGFDGGQLVALALENGRTIWEKRIVLPSGRSDIDRMVDIDGEPVVVGNAVYVVTFQGRVAALEATSGRGFWRREMSSYAGLGVHGNTVYVTDEKSHVWALDRFTGETRWTQEALDRRDLTAPVGVSPPGLGDYVAVGDFEGYVHLLRAEDGRIAARVRVDKERILTAPTVADDILYVYGGSGKLMAIGIEK</sequence>
<dbReference type="EMBL" id="CAADEX010000008">
    <property type="protein sequence ID" value="VFJ44868.1"/>
    <property type="molecule type" value="Genomic_DNA"/>
</dbReference>
<evidence type="ECO:0000256" key="5">
    <source>
        <dbReference type="SAM" id="Phobius"/>
    </source>
</evidence>
<keyword evidence="5" id="KW-0812">Transmembrane</keyword>
<evidence type="ECO:0000313" key="8">
    <source>
        <dbReference type="EMBL" id="VFJ44868.1"/>
    </source>
</evidence>
<dbReference type="InterPro" id="IPR018391">
    <property type="entry name" value="PQQ_b-propeller_rpt"/>
</dbReference>
<dbReference type="PANTHER" id="PTHR34512">
    <property type="entry name" value="CELL SURFACE PROTEIN"/>
    <property type="match status" value="1"/>
</dbReference>
<dbReference type="InterPro" id="IPR011047">
    <property type="entry name" value="Quinoprotein_ADH-like_sf"/>
</dbReference>
<comment type="similarity">
    <text evidence="4">Belongs to the BamB family.</text>
</comment>
<feature type="domain" description="Pyrrolo-quinoline quinone repeat" evidence="6">
    <location>
        <begin position="96"/>
        <end position="327"/>
    </location>
</feature>
<protein>
    <recommendedName>
        <fullName evidence="4">Outer membrane protein assembly factor BamB</fullName>
    </recommendedName>
</protein>
<evidence type="ECO:0000259" key="6">
    <source>
        <dbReference type="Pfam" id="PF13360"/>
    </source>
</evidence>
<dbReference type="EMBL" id="CAADEY010000009">
    <property type="protein sequence ID" value="VFJ44697.1"/>
    <property type="molecule type" value="Genomic_DNA"/>
</dbReference>
<gene>
    <name evidence="4" type="primary">bamB</name>
    <name evidence="8" type="ORF">BECKDK2373B_GA0170837_100830</name>
    <name evidence="7" type="ORF">BECKDK2373C_GA0170839_100920</name>
</gene>
<dbReference type="Gene3D" id="2.130.10.10">
    <property type="entry name" value="YVTN repeat-like/Quinoprotein amine dehydrogenase"/>
    <property type="match status" value="1"/>
</dbReference>
<feature type="transmembrane region" description="Helical" evidence="5">
    <location>
        <begin position="12"/>
        <end position="30"/>
    </location>
</feature>
<proteinExistence type="inferred from homology"/>
<accession>A0A450S010</accession>
<name>A0A450S010_9GAMM</name>
<keyword evidence="3 4" id="KW-0998">Cell outer membrane</keyword>
<keyword evidence="2 4" id="KW-0472">Membrane</keyword>
<dbReference type="InterPro" id="IPR017687">
    <property type="entry name" value="BamB"/>
</dbReference>
<dbReference type="InterPro" id="IPR015943">
    <property type="entry name" value="WD40/YVTN_repeat-like_dom_sf"/>
</dbReference>